<keyword evidence="4" id="KW-1185">Reference proteome</keyword>
<keyword evidence="2" id="KW-0732">Signal</keyword>
<keyword evidence="1" id="KW-0472">Membrane</keyword>
<dbReference type="AlphaFoldDB" id="A0A2I0AC42"/>
<protein>
    <submittedName>
        <fullName evidence="3">Uncharacterized protein</fullName>
    </submittedName>
</protein>
<dbReference type="Proteomes" id="UP000236161">
    <property type="component" value="Unassembled WGS sequence"/>
</dbReference>
<gene>
    <name evidence="3" type="ORF">AXF42_Ash018984</name>
</gene>
<evidence type="ECO:0000256" key="1">
    <source>
        <dbReference type="SAM" id="Phobius"/>
    </source>
</evidence>
<keyword evidence="1" id="KW-1133">Transmembrane helix</keyword>
<feature type="chain" id="PRO_5014115121" evidence="2">
    <location>
        <begin position="31"/>
        <end position="72"/>
    </location>
</feature>
<sequence>MDIMMLMMMKKKKALMSVIMVLMLVGLARGRCDSDPFQTFECQNASPGLAHYGPMALVVGSLLALFGLLANF</sequence>
<feature type="signal peptide" evidence="2">
    <location>
        <begin position="1"/>
        <end position="30"/>
    </location>
</feature>
<feature type="transmembrane region" description="Helical" evidence="1">
    <location>
        <begin position="49"/>
        <end position="70"/>
    </location>
</feature>
<name>A0A2I0AC42_9ASPA</name>
<accession>A0A2I0AC42</accession>
<evidence type="ECO:0000313" key="3">
    <source>
        <dbReference type="EMBL" id="PKA53076.1"/>
    </source>
</evidence>
<reference evidence="3 4" key="1">
    <citation type="journal article" date="2017" name="Nature">
        <title>The Apostasia genome and the evolution of orchids.</title>
        <authorList>
            <person name="Zhang G.Q."/>
            <person name="Liu K.W."/>
            <person name="Li Z."/>
            <person name="Lohaus R."/>
            <person name="Hsiao Y.Y."/>
            <person name="Niu S.C."/>
            <person name="Wang J.Y."/>
            <person name="Lin Y.C."/>
            <person name="Xu Q."/>
            <person name="Chen L.J."/>
            <person name="Yoshida K."/>
            <person name="Fujiwara S."/>
            <person name="Wang Z.W."/>
            <person name="Zhang Y.Q."/>
            <person name="Mitsuda N."/>
            <person name="Wang M."/>
            <person name="Liu G.H."/>
            <person name="Pecoraro L."/>
            <person name="Huang H.X."/>
            <person name="Xiao X.J."/>
            <person name="Lin M."/>
            <person name="Wu X.Y."/>
            <person name="Wu W.L."/>
            <person name="Chen Y.Y."/>
            <person name="Chang S.B."/>
            <person name="Sakamoto S."/>
            <person name="Ohme-Takagi M."/>
            <person name="Yagi M."/>
            <person name="Zeng S.J."/>
            <person name="Shen C.Y."/>
            <person name="Yeh C.M."/>
            <person name="Luo Y.B."/>
            <person name="Tsai W.C."/>
            <person name="Van de Peer Y."/>
            <person name="Liu Z.J."/>
        </authorList>
    </citation>
    <scope>NUCLEOTIDE SEQUENCE [LARGE SCALE GENOMIC DNA]</scope>
    <source>
        <strain evidence="4">cv. Shenzhen</strain>
        <tissue evidence="3">Stem</tissue>
    </source>
</reference>
<proteinExistence type="predicted"/>
<dbReference type="EMBL" id="KZ452000">
    <property type="protein sequence ID" value="PKA53076.1"/>
    <property type="molecule type" value="Genomic_DNA"/>
</dbReference>
<organism evidence="3 4">
    <name type="scientific">Apostasia shenzhenica</name>
    <dbReference type="NCBI Taxonomy" id="1088818"/>
    <lineage>
        <taxon>Eukaryota</taxon>
        <taxon>Viridiplantae</taxon>
        <taxon>Streptophyta</taxon>
        <taxon>Embryophyta</taxon>
        <taxon>Tracheophyta</taxon>
        <taxon>Spermatophyta</taxon>
        <taxon>Magnoliopsida</taxon>
        <taxon>Liliopsida</taxon>
        <taxon>Asparagales</taxon>
        <taxon>Orchidaceae</taxon>
        <taxon>Apostasioideae</taxon>
        <taxon>Apostasia</taxon>
    </lineage>
</organism>
<evidence type="ECO:0000313" key="4">
    <source>
        <dbReference type="Proteomes" id="UP000236161"/>
    </source>
</evidence>
<evidence type="ECO:0000256" key="2">
    <source>
        <dbReference type="SAM" id="SignalP"/>
    </source>
</evidence>
<keyword evidence="1" id="KW-0812">Transmembrane</keyword>